<dbReference type="HOGENOM" id="CLU_2590371_0_0_1"/>
<evidence type="ECO:0000313" key="2">
    <source>
        <dbReference type="Proteomes" id="UP000054321"/>
    </source>
</evidence>
<dbReference type="EMBL" id="KN832910">
    <property type="protein sequence ID" value="KIM92678.1"/>
    <property type="molecule type" value="Genomic_DNA"/>
</dbReference>
<accession>A0A0C3C1I1</accession>
<evidence type="ECO:0000313" key="1">
    <source>
        <dbReference type="EMBL" id="KIM92678.1"/>
    </source>
</evidence>
<proteinExistence type="predicted"/>
<sequence length="80" mass="8989">MSSSVTYLKHTIFRTLANVKMAIFTLDSASQIDLFKRLNNTPQVVQEAIQSMGSPTRYQWPPIQAQVPHVWRSIGASSLV</sequence>
<organism evidence="1 2">
    <name type="scientific">Oidiodendron maius (strain Zn)</name>
    <dbReference type="NCBI Taxonomy" id="913774"/>
    <lineage>
        <taxon>Eukaryota</taxon>
        <taxon>Fungi</taxon>
        <taxon>Dikarya</taxon>
        <taxon>Ascomycota</taxon>
        <taxon>Pezizomycotina</taxon>
        <taxon>Leotiomycetes</taxon>
        <taxon>Leotiomycetes incertae sedis</taxon>
        <taxon>Myxotrichaceae</taxon>
        <taxon>Oidiodendron</taxon>
    </lineage>
</organism>
<dbReference type="InParanoid" id="A0A0C3C1I1"/>
<reference evidence="1 2" key="1">
    <citation type="submission" date="2014-04" db="EMBL/GenBank/DDBJ databases">
        <authorList>
            <consortium name="DOE Joint Genome Institute"/>
            <person name="Kuo A."/>
            <person name="Martino E."/>
            <person name="Perotto S."/>
            <person name="Kohler A."/>
            <person name="Nagy L.G."/>
            <person name="Floudas D."/>
            <person name="Copeland A."/>
            <person name="Barry K.W."/>
            <person name="Cichocki N."/>
            <person name="Veneault-Fourrey C."/>
            <person name="LaButti K."/>
            <person name="Lindquist E.A."/>
            <person name="Lipzen A."/>
            <person name="Lundell T."/>
            <person name="Morin E."/>
            <person name="Murat C."/>
            <person name="Sun H."/>
            <person name="Tunlid A."/>
            <person name="Henrissat B."/>
            <person name="Grigoriev I.V."/>
            <person name="Hibbett D.S."/>
            <person name="Martin F."/>
            <person name="Nordberg H.P."/>
            <person name="Cantor M.N."/>
            <person name="Hua S.X."/>
        </authorList>
    </citation>
    <scope>NUCLEOTIDE SEQUENCE [LARGE SCALE GENOMIC DNA]</scope>
    <source>
        <strain evidence="1 2">Zn</strain>
    </source>
</reference>
<keyword evidence="2" id="KW-1185">Reference proteome</keyword>
<protein>
    <submittedName>
        <fullName evidence="1">Uncharacterized protein</fullName>
    </submittedName>
</protein>
<gene>
    <name evidence="1" type="ORF">OIDMADRAFT_21682</name>
</gene>
<dbReference type="Proteomes" id="UP000054321">
    <property type="component" value="Unassembled WGS sequence"/>
</dbReference>
<name>A0A0C3C1I1_OIDMZ</name>
<dbReference type="AlphaFoldDB" id="A0A0C3C1I1"/>
<reference evidence="2" key="2">
    <citation type="submission" date="2015-01" db="EMBL/GenBank/DDBJ databases">
        <title>Evolutionary Origins and Diversification of the Mycorrhizal Mutualists.</title>
        <authorList>
            <consortium name="DOE Joint Genome Institute"/>
            <consortium name="Mycorrhizal Genomics Consortium"/>
            <person name="Kohler A."/>
            <person name="Kuo A."/>
            <person name="Nagy L.G."/>
            <person name="Floudas D."/>
            <person name="Copeland A."/>
            <person name="Barry K.W."/>
            <person name="Cichocki N."/>
            <person name="Veneault-Fourrey C."/>
            <person name="LaButti K."/>
            <person name="Lindquist E.A."/>
            <person name="Lipzen A."/>
            <person name="Lundell T."/>
            <person name="Morin E."/>
            <person name="Murat C."/>
            <person name="Riley R."/>
            <person name="Ohm R."/>
            <person name="Sun H."/>
            <person name="Tunlid A."/>
            <person name="Henrissat B."/>
            <person name="Grigoriev I.V."/>
            <person name="Hibbett D.S."/>
            <person name="Martin F."/>
        </authorList>
    </citation>
    <scope>NUCLEOTIDE SEQUENCE [LARGE SCALE GENOMIC DNA]</scope>
    <source>
        <strain evidence="2">Zn</strain>
    </source>
</reference>